<dbReference type="SUPFAM" id="SSF109604">
    <property type="entry name" value="HD-domain/PDEase-like"/>
    <property type="match status" value="1"/>
</dbReference>
<protein>
    <recommendedName>
        <fullName evidence="5">5'-deoxynucleotidase</fullName>
        <ecNumber evidence="5">3.1.3.89</ecNumber>
    </recommendedName>
</protein>
<evidence type="ECO:0000256" key="1">
    <source>
        <dbReference type="ARBA" id="ARBA00001638"/>
    </source>
</evidence>
<keyword evidence="7 9" id="KW-0378">Hydrolase</keyword>
<organism evidence="9 10">
    <name type="scientific">Methylocaldum szegediense</name>
    <dbReference type="NCBI Taxonomy" id="73780"/>
    <lineage>
        <taxon>Bacteria</taxon>
        <taxon>Pseudomonadati</taxon>
        <taxon>Pseudomonadota</taxon>
        <taxon>Gammaproteobacteria</taxon>
        <taxon>Methylococcales</taxon>
        <taxon>Methylococcaceae</taxon>
        <taxon>Methylocaldum</taxon>
    </lineage>
</organism>
<name>A0ABM9I1C3_9GAMM</name>
<feature type="domain" description="HD/PDEase" evidence="8">
    <location>
        <begin position="31"/>
        <end position="151"/>
    </location>
</feature>
<dbReference type="EC" id="3.1.3.89" evidence="5"/>
<dbReference type="SMART" id="SM00471">
    <property type="entry name" value="HDc"/>
    <property type="match status" value="1"/>
</dbReference>
<proteinExistence type="predicted"/>
<evidence type="ECO:0000256" key="2">
    <source>
        <dbReference type="ARBA" id="ARBA00001936"/>
    </source>
</evidence>
<dbReference type="InterPro" id="IPR039356">
    <property type="entry name" value="YfbR/HDDC2"/>
</dbReference>
<dbReference type="PANTHER" id="PTHR11845">
    <property type="entry name" value="5'-DEOXYNUCLEOTIDASE HDDC2"/>
    <property type="match status" value="1"/>
</dbReference>
<evidence type="ECO:0000313" key="10">
    <source>
        <dbReference type="Proteomes" id="UP001162030"/>
    </source>
</evidence>
<accession>A0ABM9I1C3</accession>
<comment type="catalytic activity">
    <reaction evidence="1">
        <text>a 2'-deoxyribonucleoside 5'-phosphate + H2O = a 2'-deoxyribonucleoside + phosphate</text>
        <dbReference type="Rhea" id="RHEA:36167"/>
        <dbReference type="ChEBI" id="CHEBI:15377"/>
        <dbReference type="ChEBI" id="CHEBI:18274"/>
        <dbReference type="ChEBI" id="CHEBI:43474"/>
        <dbReference type="ChEBI" id="CHEBI:65317"/>
        <dbReference type="EC" id="3.1.3.89"/>
    </reaction>
</comment>
<evidence type="ECO:0000256" key="6">
    <source>
        <dbReference type="ARBA" id="ARBA00022723"/>
    </source>
</evidence>
<dbReference type="GO" id="GO:0016787">
    <property type="term" value="F:hydrolase activity"/>
    <property type="evidence" value="ECO:0007669"/>
    <property type="project" value="UniProtKB-KW"/>
</dbReference>
<keyword evidence="10" id="KW-1185">Reference proteome</keyword>
<gene>
    <name evidence="9" type="ORF">MSZNOR_2044</name>
</gene>
<evidence type="ECO:0000256" key="3">
    <source>
        <dbReference type="ARBA" id="ARBA00001941"/>
    </source>
</evidence>
<dbReference type="Pfam" id="PF13023">
    <property type="entry name" value="HD_3"/>
    <property type="match status" value="1"/>
</dbReference>
<evidence type="ECO:0000259" key="8">
    <source>
        <dbReference type="SMART" id="SM00471"/>
    </source>
</evidence>
<dbReference type="Proteomes" id="UP001162030">
    <property type="component" value="Chromosome"/>
</dbReference>
<evidence type="ECO:0000256" key="4">
    <source>
        <dbReference type="ARBA" id="ARBA00011738"/>
    </source>
</evidence>
<dbReference type="InterPro" id="IPR006674">
    <property type="entry name" value="HD_domain"/>
</dbReference>
<dbReference type="Gene3D" id="1.10.3210.10">
    <property type="entry name" value="Hypothetical protein af1432"/>
    <property type="match status" value="1"/>
</dbReference>
<evidence type="ECO:0000256" key="5">
    <source>
        <dbReference type="ARBA" id="ARBA00012964"/>
    </source>
</evidence>
<evidence type="ECO:0000256" key="7">
    <source>
        <dbReference type="ARBA" id="ARBA00022801"/>
    </source>
</evidence>
<evidence type="ECO:0000313" key="9">
    <source>
        <dbReference type="EMBL" id="CAI8825444.1"/>
    </source>
</evidence>
<reference evidence="9 10" key="1">
    <citation type="submission" date="2023-03" db="EMBL/GenBank/DDBJ databases">
        <authorList>
            <person name="Pearce D."/>
        </authorList>
    </citation>
    <scope>NUCLEOTIDE SEQUENCE [LARGE SCALE GENOMIC DNA]</scope>
    <source>
        <strain evidence="9">Msz</strain>
    </source>
</reference>
<comment type="cofactor">
    <cofactor evidence="3">
        <name>Co(2+)</name>
        <dbReference type="ChEBI" id="CHEBI:48828"/>
    </cofactor>
</comment>
<comment type="subunit">
    <text evidence="4">Homodimer.</text>
</comment>
<dbReference type="RefSeq" id="WP_026611870.1">
    <property type="nucleotide sequence ID" value="NZ_OX458333.1"/>
</dbReference>
<dbReference type="EMBL" id="OX458333">
    <property type="protein sequence ID" value="CAI8825444.1"/>
    <property type="molecule type" value="Genomic_DNA"/>
</dbReference>
<keyword evidence="6" id="KW-0479">Metal-binding</keyword>
<dbReference type="InterPro" id="IPR003607">
    <property type="entry name" value="HD/PDEase_dom"/>
</dbReference>
<dbReference type="PANTHER" id="PTHR11845:SF13">
    <property type="entry name" value="5'-DEOXYNUCLEOTIDASE HDDC2"/>
    <property type="match status" value="1"/>
</dbReference>
<sequence>MDRLKRQIGFIVELDKLKTILRQSWLADGSRRENSAEHSWHVALMALVLAEHANAGANLDLARVVKLLLLHDVVEIDAGDVLIYDVSGNADKAERERRAAERIYGILPEDQSAELRALWEEYELGETEEARFAAALDRLMPLLHNFLTEGRAWMHHGITADQVLAANARIAAGSAALWDYARGLIDEAVERGYLLPPKEKNSDP</sequence>
<comment type="cofactor">
    <cofactor evidence="2">
        <name>Mn(2+)</name>
        <dbReference type="ChEBI" id="CHEBI:29035"/>
    </cofactor>
</comment>